<dbReference type="OrthoDB" id="412780at2759"/>
<protein>
    <submittedName>
        <fullName evidence="5 7">Cytosolic fatty-acid binding domain and Calycin-like domain and Calycin domain-containing protein</fullName>
    </submittedName>
</protein>
<dbReference type="GO" id="GO:0008289">
    <property type="term" value="F:lipid binding"/>
    <property type="evidence" value="ECO:0007669"/>
    <property type="project" value="UniProtKB-KW"/>
</dbReference>
<reference evidence="7" key="2">
    <citation type="submission" date="2020-12" db="UniProtKB">
        <authorList>
            <consortium name="WormBaseParasite"/>
        </authorList>
    </citation>
    <scope>IDENTIFICATION</scope>
</reference>
<dbReference type="InterPro" id="IPR040094">
    <property type="entry name" value="Lbp1-4"/>
</dbReference>
<dbReference type="Proteomes" id="UP000035682">
    <property type="component" value="Unplaced"/>
</dbReference>
<dbReference type="RefSeq" id="XP_024503468.1">
    <property type="nucleotide sequence ID" value="XM_024649609.1"/>
</dbReference>
<dbReference type="STRING" id="34506.A0A090L3J0"/>
<dbReference type="Gene3D" id="2.40.128.20">
    <property type="match status" value="1"/>
</dbReference>
<evidence type="ECO:0000313" key="6">
    <source>
        <dbReference type="Proteomes" id="UP000035682"/>
    </source>
</evidence>
<evidence type="ECO:0000313" key="7">
    <source>
        <dbReference type="WBParaSite" id="SRAE_1000252200.1"/>
    </source>
</evidence>
<dbReference type="PANTHER" id="PTHR22725">
    <property type="entry name" value="FATTY ACID-BINDING PROTEIN HOMOLOG 1-RELATED-RELATED"/>
    <property type="match status" value="1"/>
</dbReference>
<keyword evidence="2" id="KW-0813">Transport</keyword>
<feature type="domain" description="Cytosolic fatty-acid binding proteins" evidence="4">
    <location>
        <begin position="9"/>
        <end position="26"/>
    </location>
</feature>
<keyword evidence="6" id="KW-1185">Reference proteome</keyword>
<evidence type="ECO:0000313" key="8">
    <source>
        <dbReference type="WormBase" id="SRAE_1000252200"/>
    </source>
</evidence>
<dbReference type="WormBase" id="SRAE_1000252200">
    <property type="protein sequence ID" value="SRP10227"/>
    <property type="gene ID" value="WBGene00259137"/>
</dbReference>
<evidence type="ECO:0000256" key="3">
    <source>
        <dbReference type="ARBA" id="ARBA00023121"/>
    </source>
</evidence>
<dbReference type="EMBL" id="LN609528">
    <property type="protein sequence ID" value="CEF64267.1"/>
    <property type="molecule type" value="Genomic_DNA"/>
</dbReference>
<dbReference type="SUPFAM" id="SSF50814">
    <property type="entry name" value="Lipocalins"/>
    <property type="match status" value="1"/>
</dbReference>
<dbReference type="GeneID" id="36376632"/>
<dbReference type="OMA" id="RFHMEED"/>
<gene>
    <name evidence="5 7 8" type="ORF">SRAE_1000252200</name>
</gene>
<sequence>MSLPTQFFGTFKVEKSENFDEYLQSKGVNWVLRKLITYTSVTKVFKKSDSDDTRFDFYNLSGKKNTINQNVKLEEEFEDVGLDGKIHKILFGLQSDDILTERHIRVCDPNDKGETYYYKRDGDYLILEMKNESILCKRFFKKIEDDFNSLPKKVTP</sequence>
<dbReference type="CDD" id="cd00742">
    <property type="entry name" value="FABP"/>
    <property type="match status" value="1"/>
</dbReference>
<name>A0A090L3J0_STRRB</name>
<reference evidence="5 6" key="1">
    <citation type="submission" date="2014-09" db="EMBL/GenBank/DDBJ databases">
        <authorList>
            <person name="Martin A.A."/>
        </authorList>
    </citation>
    <scope>NUCLEOTIDE SEQUENCE</scope>
    <source>
        <strain evidence="6">ED321</strain>
        <strain evidence="5">ED321 Heterogonic</strain>
    </source>
</reference>
<evidence type="ECO:0000259" key="4">
    <source>
        <dbReference type="PROSITE" id="PS00214"/>
    </source>
</evidence>
<dbReference type="AlphaFoldDB" id="A0A090L3J0"/>
<dbReference type="WBParaSite" id="SRAE_1000252200.1">
    <property type="protein sequence ID" value="SRAE_1000252200.1"/>
    <property type="gene ID" value="WBGene00259137"/>
</dbReference>
<evidence type="ECO:0000313" key="5">
    <source>
        <dbReference type="EMBL" id="CEF64267.1"/>
    </source>
</evidence>
<accession>A0A090L3J0</accession>
<evidence type="ECO:0000256" key="1">
    <source>
        <dbReference type="ARBA" id="ARBA00008390"/>
    </source>
</evidence>
<dbReference type="InterPro" id="IPR000463">
    <property type="entry name" value="Fatty_acid-bd"/>
</dbReference>
<dbReference type="CTD" id="36376632"/>
<dbReference type="PROSITE" id="PS00214">
    <property type="entry name" value="FABP"/>
    <property type="match status" value="1"/>
</dbReference>
<proteinExistence type="inferred from homology"/>
<dbReference type="PRINTS" id="PR00178">
    <property type="entry name" value="FATTYACIDBP"/>
</dbReference>
<comment type="similarity">
    <text evidence="1">Belongs to the calycin superfamily. Fatty-acid binding protein (FABP) family.</text>
</comment>
<dbReference type="InterPro" id="IPR012674">
    <property type="entry name" value="Calycin"/>
</dbReference>
<keyword evidence="3" id="KW-0446">Lipid-binding</keyword>
<organism evidence="5">
    <name type="scientific">Strongyloides ratti</name>
    <name type="common">Parasitic roundworm</name>
    <dbReference type="NCBI Taxonomy" id="34506"/>
    <lineage>
        <taxon>Eukaryota</taxon>
        <taxon>Metazoa</taxon>
        <taxon>Ecdysozoa</taxon>
        <taxon>Nematoda</taxon>
        <taxon>Chromadorea</taxon>
        <taxon>Rhabditida</taxon>
        <taxon>Tylenchina</taxon>
        <taxon>Panagrolaimomorpha</taxon>
        <taxon>Strongyloidoidea</taxon>
        <taxon>Strongyloididae</taxon>
        <taxon>Strongyloides</taxon>
    </lineage>
</organism>
<evidence type="ECO:0000256" key="2">
    <source>
        <dbReference type="ARBA" id="ARBA00022448"/>
    </source>
</evidence>